<feature type="coiled-coil region" evidence="1">
    <location>
        <begin position="107"/>
        <end position="138"/>
    </location>
</feature>
<dbReference type="Proteomes" id="UP001530377">
    <property type="component" value="Unassembled WGS sequence"/>
</dbReference>
<accession>A0ABD3SGK5</accession>
<evidence type="ECO:0000313" key="3">
    <source>
        <dbReference type="EMBL" id="KAL3823590.1"/>
    </source>
</evidence>
<reference evidence="3 4" key="1">
    <citation type="submission" date="2024-10" db="EMBL/GenBank/DDBJ databases">
        <title>Updated reference genomes for cyclostephanoid diatoms.</title>
        <authorList>
            <person name="Roberts W.R."/>
            <person name="Alverson A.J."/>
        </authorList>
    </citation>
    <scope>NUCLEOTIDE SEQUENCE [LARGE SCALE GENOMIC DNA]</scope>
    <source>
        <strain evidence="3 4">AJA228-03</strain>
    </source>
</reference>
<feature type="region of interest" description="Disordered" evidence="2">
    <location>
        <begin position="55"/>
        <end position="92"/>
    </location>
</feature>
<proteinExistence type="predicted"/>
<keyword evidence="4" id="KW-1185">Reference proteome</keyword>
<feature type="compositionally biased region" description="Low complexity" evidence="2">
    <location>
        <begin position="142"/>
        <end position="152"/>
    </location>
</feature>
<organism evidence="3 4">
    <name type="scientific">Cyclostephanos tholiformis</name>
    <dbReference type="NCBI Taxonomy" id="382380"/>
    <lineage>
        <taxon>Eukaryota</taxon>
        <taxon>Sar</taxon>
        <taxon>Stramenopiles</taxon>
        <taxon>Ochrophyta</taxon>
        <taxon>Bacillariophyta</taxon>
        <taxon>Coscinodiscophyceae</taxon>
        <taxon>Thalassiosirophycidae</taxon>
        <taxon>Stephanodiscales</taxon>
        <taxon>Stephanodiscaceae</taxon>
        <taxon>Cyclostephanos</taxon>
    </lineage>
</organism>
<evidence type="ECO:0000256" key="2">
    <source>
        <dbReference type="SAM" id="MobiDB-lite"/>
    </source>
</evidence>
<keyword evidence="1" id="KW-0175">Coiled coil</keyword>
<gene>
    <name evidence="3" type="ORF">ACHAXA_005571</name>
</gene>
<feature type="compositionally biased region" description="Low complexity" evidence="2">
    <location>
        <begin position="58"/>
        <end position="80"/>
    </location>
</feature>
<dbReference type="EMBL" id="JALLPB020000033">
    <property type="protein sequence ID" value="KAL3823590.1"/>
    <property type="molecule type" value="Genomic_DNA"/>
</dbReference>
<comment type="caution">
    <text evidence="3">The sequence shown here is derived from an EMBL/GenBank/DDBJ whole genome shotgun (WGS) entry which is preliminary data.</text>
</comment>
<feature type="region of interest" description="Disordered" evidence="2">
    <location>
        <begin position="142"/>
        <end position="161"/>
    </location>
</feature>
<evidence type="ECO:0000313" key="4">
    <source>
        <dbReference type="Proteomes" id="UP001530377"/>
    </source>
</evidence>
<dbReference type="AlphaFoldDB" id="A0ABD3SGK5"/>
<name>A0ABD3SGK5_9STRA</name>
<sequence>MKEHDSSSARATSPSLPSLLHLVVLVVLLGGSFVVADRSSSRHLIAAFLSSPPSTIAPGVGVRPSSSSSSSSPPSTSPCPGRGGGPRRGTTSTTIMTMAFPKPRPTVAELEAESEVLRAEIEEMRAEALRRLGELRERLTGTTTTTTTESATVSSTKPGGTTLIEYLDSTEEDGPIVSPPVATSTTTVTTKNDPLDGTRWRVSLDVGREPGTWMPAEWGRSGKRINLSFVAEFAPSISYDRDDMVLRVVDGIATLGPSVSEGRRSYAVRDGGWRVARGEGPMGTDILRFYVEVVDDRIMHADGDVYLPGGRVYCSCGYFPFFPGNVKDLSTSSSSFSASSSLNSAREALIGELMNIEERMTKLKKKKDGIRNPFDLDGIKISSELSRLKREARIVNGKLNFKAVTEPDPRLLRFSKDGDIGLTKEGGVCCQVNKGPIVEYHILGRFSIASVDRD</sequence>
<protein>
    <submittedName>
        <fullName evidence="3">Uncharacterized protein</fullName>
    </submittedName>
</protein>
<evidence type="ECO:0000256" key="1">
    <source>
        <dbReference type="SAM" id="Coils"/>
    </source>
</evidence>